<proteinExistence type="predicted"/>
<keyword evidence="2" id="KW-1185">Reference proteome</keyword>
<sequence>MLVTELKRPTSLLFFSSPSCDVCVPWKEAAAPYIRRWKAAGYGVMFVQADQPKLQVERAPDGSVNVQDAKTNALERSQLFRAWNVRTFPSLYLLDHGKLIGNTPFLALKTKNAEYYDLQFRTADQLLSKLKD</sequence>
<dbReference type="Proteomes" id="UP001596317">
    <property type="component" value="Unassembled WGS sequence"/>
</dbReference>
<dbReference type="Gene3D" id="3.40.30.10">
    <property type="entry name" value="Glutaredoxin"/>
    <property type="match status" value="1"/>
</dbReference>
<comment type="caution">
    <text evidence="1">The sequence shown here is derived from an EMBL/GenBank/DDBJ whole genome shotgun (WGS) entry which is preliminary data.</text>
</comment>
<dbReference type="EMBL" id="JBHSWB010000001">
    <property type="protein sequence ID" value="MFC6661203.1"/>
    <property type="molecule type" value="Genomic_DNA"/>
</dbReference>
<gene>
    <name evidence="1" type="ORF">ACFP90_13265</name>
</gene>
<accession>A0ABW1ZL15</accession>
<dbReference type="InterPro" id="IPR036249">
    <property type="entry name" value="Thioredoxin-like_sf"/>
</dbReference>
<name>A0ABW1ZL15_9DEIO</name>
<protein>
    <recommendedName>
        <fullName evidence="3">Thioredoxin domain-containing protein</fullName>
    </recommendedName>
</protein>
<evidence type="ECO:0000313" key="2">
    <source>
        <dbReference type="Proteomes" id="UP001596317"/>
    </source>
</evidence>
<reference evidence="2" key="1">
    <citation type="journal article" date="2019" name="Int. J. Syst. Evol. Microbiol.">
        <title>The Global Catalogue of Microorganisms (GCM) 10K type strain sequencing project: providing services to taxonomists for standard genome sequencing and annotation.</title>
        <authorList>
            <consortium name="The Broad Institute Genomics Platform"/>
            <consortium name="The Broad Institute Genome Sequencing Center for Infectious Disease"/>
            <person name="Wu L."/>
            <person name="Ma J."/>
        </authorList>
    </citation>
    <scope>NUCLEOTIDE SEQUENCE [LARGE SCALE GENOMIC DNA]</scope>
    <source>
        <strain evidence="2">CCUG 63830</strain>
    </source>
</reference>
<evidence type="ECO:0000313" key="1">
    <source>
        <dbReference type="EMBL" id="MFC6661203.1"/>
    </source>
</evidence>
<organism evidence="1 2">
    <name type="scientific">Deinococcus multiflagellatus</name>
    <dbReference type="NCBI Taxonomy" id="1656887"/>
    <lineage>
        <taxon>Bacteria</taxon>
        <taxon>Thermotogati</taxon>
        <taxon>Deinococcota</taxon>
        <taxon>Deinococci</taxon>
        <taxon>Deinococcales</taxon>
        <taxon>Deinococcaceae</taxon>
        <taxon>Deinococcus</taxon>
    </lineage>
</organism>
<evidence type="ECO:0008006" key="3">
    <source>
        <dbReference type="Google" id="ProtNLM"/>
    </source>
</evidence>
<dbReference type="RefSeq" id="WP_380056593.1">
    <property type="nucleotide sequence ID" value="NZ_JBHSWB010000001.1"/>
</dbReference>
<dbReference type="SUPFAM" id="SSF52833">
    <property type="entry name" value="Thioredoxin-like"/>
    <property type="match status" value="1"/>
</dbReference>